<proteinExistence type="inferred from homology"/>
<dbReference type="PANTHER" id="PTHR11113:SF14">
    <property type="entry name" value="N-ACETYLGLUCOSAMINE-6-PHOSPHATE DEACETYLASE"/>
    <property type="match status" value="1"/>
</dbReference>
<name>A0A143PRT9_LUTPR</name>
<feature type="binding site" evidence="7">
    <location>
        <position position="203"/>
    </location>
    <ligand>
        <name>Zn(2+)</name>
        <dbReference type="ChEBI" id="CHEBI:29105"/>
    </ligand>
</feature>
<dbReference type="InterPro" id="IPR032466">
    <property type="entry name" value="Metal_Hydrolase"/>
</dbReference>
<accession>A0A143PRT9</accession>
<dbReference type="SUPFAM" id="SSF51338">
    <property type="entry name" value="Composite domain of metallo-dependent hydrolases"/>
    <property type="match status" value="1"/>
</dbReference>
<dbReference type="EMBL" id="CP015136">
    <property type="protein sequence ID" value="AMY10858.1"/>
    <property type="molecule type" value="Genomic_DNA"/>
</dbReference>
<reference evidence="10 11" key="1">
    <citation type="journal article" date="2016" name="Genome Announc.">
        <title>First Complete Genome Sequence of a Subdivision 6 Acidobacterium Strain.</title>
        <authorList>
            <person name="Huang S."/>
            <person name="Vieira S."/>
            <person name="Bunk B."/>
            <person name="Riedel T."/>
            <person name="Sproer C."/>
            <person name="Overmann J."/>
        </authorList>
    </citation>
    <scope>NUCLEOTIDE SEQUENCE [LARGE SCALE GENOMIC DNA]</scope>
    <source>
        <strain evidence="11">DSM 100886 HEG_-6_39</strain>
    </source>
</reference>
<dbReference type="InterPro" id="IPR006680">
    <property type="entry name" value="Amidohydro-rel"/>
</dbReference>
<dbReference type="SUPFAM" id="SSF51556">
    <property type="entry name" value="Metallo-dependent hydrolases"/>
    <property type="match status" value="1"/>
</dbReference>
<evidence type="ECO:0000313" key="11">
    <source>
        <dbReference type="Proteomes" id="UP000076079"/>
    </source>
</evidence>
<evidence type="ECO:0000313" key="10">
    <source>
        <dbReference type="EMBL" id="AMY10858.1"/>
    </source>
</evidence>
<dbReference type="Pfam" id="PF01979">
    <property type="entry name" value="Amidohydro_1"/>
    <property type="match status" value="1"/>
</dbReference>
<evidence type="ECO:0000256" key="2">
    <source>
        <dbReference type="ARBA" id="ARBA00022723"/>
    </source>
</evidence>
<dbReference type="InterPro" id="IPR011059">
    <property type="entry name" value="Metal-dep_hydrolase_composite"/>
</dbReference>
<feature type="binding site" evidence="7">
    <location>
        <position position="224"/>
    </location>
    <ligand>
        <name>Zn(2+)</name>
        <dbReference type="ChEBI" id="CHEBI:29105"/>
    </ligand>
</feature>
<dbReference type="PANTHER" id="PTHR11113">
    <property type="entry name" value="N-ACETYLGLUCOSAMINE-6-PHOSPHATE DEACETYLASE"/>
    <property type="match status" value="1"/>
</dbReference>
<dbReference type="PIRSF" id="PIRSF038994">
    <property type="entry name" value="NagA"/>
    <property type="match status" value="1"/>
</dbReference>
<dbReference type="AlphaFoldDB" id="A0A143PRT9"/>
<dbReference type="GO" id="GO:0008448">
    <property type="term" value="F:N-acetylglucosamine-6-phosphate deacetylase activity"/>
    <property type="evidence" value="ECO:0007669"/>
    <property type="project" value="UniProtKB-EC"/>
</dbReference>
<dbReference type="STRING" id="1855912.LuPra_04101"/>
<evidence type="ECO:0000256" key="7">
    <source>
        <dbReference type="PIRSR" id="PIRSR038994-3"/>
    </source>
</evidence>
<dbReference type="KEGG" id="abac:LuPra_04101"/>
<reference evidence="11" key="2">
    <citation type="submission" date="2016-04" db="EMBL/GenBank/DDBJ databases">
        <title>First Complete Genome Sequence of a Subdivision 6 Acidobacterium.</title>
        <authorList>
            <person name="Huang S."/>
            <person name="Vieira S."/>
            <person name="Bunk B."/>
            <person name="Riedel T."/>
            <person name="Sproeer C."/>
            <person name="Overmann J."/>
        </authorList>
    </citation>
    <scope>NUCLEOTIDE SEQUENCE [LARGE SCALE GENOMIC DNA]</scope>
    <source>
        <strain evidence="11">DSM 100886 HEG_-6_39</strain>
    </source>
</reference>
<dbReference type="GO" id="GO:0046872">
    <property type="term" value="F:metal ion binding"/>
    <property type="evidence" value="ECO:0007669"/>
    <property type="project" value="UniProtKB-KW"/>
</dbReference>
<keyword evidence="2 7" id="KW-0479">Metal-binding</keyword>
<dbReference type="GO" id="GO:0006046">
    <property type="term" value="P:N-acetylglucosamine catabolic process"/>
    <property type="evidence" value="ECO:0007669"/>
    <property type="project" value="TreeGrafter"/>
</dbReference>
<dbReference type="Gene3D" id="3.20.20.140">
    <property type="entry name" value="Metal-dependent hydrolases"/>
    <property type="match status" value="1"/>
</dbReference>
<feature type="region of interest" description="Disordered" evidence="8">
    <location>
        <begin position="401"/>
        <end position="420"/>
    </location>
</feature>
<gene>
    <name evidence="10" type="primary">nagA_2</name>
    <name evidence="10" type="ORF">LuPra_04101</name>
</gene>
<sequence length="420" mass="45054">MHTMPTDSVVIENATAILPDRLLPGARVVLRAGHIAAVGRGGTRVPRDVQVVDARRGFVSPGFVDVHVHGGGGADFMDGTPDAVRTVCATHARHGTTTIFPTTTTGSPQEIHDMIAACREVRDAAAPTGGARIGGIHLYGPFFAPDKVGCHSPDRRRDPTPAEYSRYFATGLVRIATCAAELPGAAAFFRRAQREGCFITCGHSNATWTEMDRAFRTGMRHVDHFWCAMSSVPSIRTRLGTPMQGSMEQYVLMQDAMSTEVIADGQHLSQELLRFAWRMLGPQRLLLVTDASRAVDLPPGRYKFGHAVTGTDFDHDGKVGRAPLGGLASSSVGMDHMVRTMYAATKAPLCDIIRMASLTPAERTDIASETGSLTVGKRADVLVLGPQLKVMQVFIGGVRQPVSGSSAPRADARATRAMRA</sequence>
<evidence type="ECO:0000256" key="1">
    <source>
        <dbReference type="ARBA" id="ARBA00010716"/>
    </source>
</evidence>
<evidence type="ECO:0000256" key="4">
    <source>
        <dbReference type="ARBA" id="ARBA00023277"/>
    </source>
</evidence>
<evidence type="ECO:0000256" key="8">
    <source>
        <dbReference type="SAM" id="MobiDB-lite"/>
    </source>
</evidence>
<evidence type="ECO:0000256" key="5">
    <source>
        <dbReference type="PIRNR" id="PIRNR038994"/>
    </source>
</evidence>
<dbReference type="Gene3D" id="2.30.40.10">
    <property type="entry name" value="Urease, subunit C, domain 1"/>
    <property type="match status" value="1"/>
</dbReference>
<keyword evidence="4 5" id="KW-0119">Carbohydrate metabolism</keyword>
<feature type="active site" description="Proton donor/acceptor" evidence="6">
    <location>
        <position position="290"/>
    </location>
</feature>
<evidence type="ECO:0000259" key="9">
    <source>
        <dbReference type="Pfam" id="PF01979"/>
    </source>
</evidence>
<dbReference type="PATRIC" id="fig|1813736.3.peg.4339"/>
<dbReference type="EC" id="3.5.1.25" evidence="10"/>
<comment type="similarity">
    <text evidence="1 5">Belongs to the metallo-dependent hydrolases superfamily. NagA family.</text>
</comment>
<protein>
    <submittedName>
        <fullName evidence="10">N-acetylglucosamine-6-phosphate deacetylase</fullName>
        <ecNumber evidence="10">3.5.1.25</ecNumber>
    </submittedName>
</protein>
<comment type="cofactor">
    <cofactor evidence="7">
        <name>a divalent metal cation</name>
        <dbReference type="ChEBI" id="CHEBI:60240"/>
    </cofactor>
    <text evidence="7">Binds 1 divalent metal cation per subunit.</text>
</comment>
<evidence type="ECO:0000256" key="6">
    <source>
        <dbReference type="PIRSR" id="PIRSR038994-1"/>
    </source>
</evidence>
<keyword evidence="11" id="KW-1185">Reference proteome</keyword>
<dbReference type="Proteomes" id="UP000076079">
    <property type="component" value="Chromosome"/>
</dbReference>
<organism evidence="10 11">
    <name type="scientific">Luteitalea pratensis</name>
    <dbReference type="NCBI Taxonomy" id="1855912"/>
    <lineage>
        <taxon>Bacteria</taxon>
        <taxon>Pseudomonadati</taxon>
        <taxon>Acidobacteriota</taxon>
        <taxon>Vicinamibacteria</taxon>
        <taxon>Vicinamibacterales</taxon>
        <taxon>Vicinamibacteraceae</taxon>
        <taxon>Luteitalea</taxon>
    </lineage>
</organism>
<evidence type="ECO:0000256" key="3">
    <source>
        <dbReference type="ARBA" id="ARBA00022801"/>
    </source>
</evidence>
<dbReference type="InterPro" id="IPR003764">
    <property type="entry name" value="GlcNAc_6-P_deAcase"/>
</dbReference>
<feature type="domain" description="Amidohydrolase-related" evidence="9">
    <location>
        <begin position="58"/>
        <end position="397"/>
    </location>
</feature>
<keyword evidence="3 5" id="KW-0378">Hydrolase</keyword>